<accession>A0A2D3V863</accession>
<reference evidence="2 3" key="1">
    <citation type="submission" date="2016-03" db="EMBL/GenBank/DDBJ databases">
        <authorList>
            <person name="Ploux O."/>
        </authorList>
    </citation>
    <scope>NUCLEOTIDE SEQUENCE [LARGE SCALE GENOMIC DNA]</scope>
    <source>
        <strain evidence="2 3">URUG2</strain>
    </source>
</reference>
<evidence type="ECO:0000313" key="3">
    <source>
        <dbReference type="Proteomes" id="UP000225277"/>
    </source>
</evidence>
<proteinExistence type="predicted"/>
<evidence type="ECO:0000256" key="1">
    <source>
        <dbReference type="SAM" id="MobiDB-lite"/>
    </source>
</evidence>
<protein>
    <submittedName>
        <fullName evidence="2">Uncharacterized protein</fullName>
    </submittedName>
</protein>
<dbReference type="GeneID" id="35604970"/>
<dbReference type="Proteomes" id="UP000225277">
    <property type="component" value="Unassembled WGS sequence"/>
</dbReference>
<feature type="region of interest" description="Disordered" evidence="1">
    <location>
        <begin position="131"/>
        <end position="174"/>
    </location>
</feature>
<feature type="compositionally biased region" description="Basic and acidic residues" evidence="1">
    <location>
        <begin position="16"/>
        <end position="29"/>
    </location>
</feature>
<gene>
    <name evidence="2" type="ORF">RCC_09910</name>
</gene>
<feature type="region of interest" description="Disordered" evidence="1">
    <location>
        <begin position="272"/>
        <end position="317"/>
    </location>
</feature>
<name>A0A2D3V863_9PEZI</name>
<feature type="compositionally biased region" description="Polar residues" evidence="1">
    <location>
        <begin position="131"/>
        <end position="140"/>
    </location>
</feature>
<feature type="region of interest" description="Disordered" evidence="1">
    <location>
        <begin position="204"/>
        <end position="232"/>
    </location>
</feature>
<dbReference type="RefSeq" id="XP_023630917.1">
    <property type="nucleotide sequence ID" value="XM_023775149.1"/>
</dbReference>
<evidence type="ECO:0000313" key="2">
    <source>
        <dbReference type="EMBL" id="CZT24193.1"/>
    </source>
</evidence>
<feature type="region of interest" description="Disordered" evidence="1">
    <location>
        <begin position="1"/>
        <end position="81"/>
    </location>
</feature>
<sequence length="377" mass="41928">MSSSQQSNAVYLGSHEGVEKRKGSLHDQQADWPAKRLRSMDHVSGPDMQPPRVGAQQDAHSRYLSARQQLHHSGGRPPVPVDYQQHQDRVSYTAPEVQDRIHYKQGQHHNYEYPHDQYHVEEMRRNIRTAFHTTSNSQRGISDVYLEQPDDSSRGNKPAEIPSNSGYYQGHLQASPPSYPYSTVAYQHPPIANQAMQQHGLRGQGIGHSARVNPEETFGGAQRQGESGASHDGYQCFFEDIGFPFHAQDNLDYPHQITEQFGLAGQRSTFGLNSVGPSSSGMLGAPEDDGSSDLQHFHKRPEESGTSASQNGPEEREAAEMAELFRINAMHPRFSSTISSGKYLSQLPETLSDTIHRGDLDLFLESVDELAEVPSSS</sequence>
<dbReference type="EMBL" id="FJUY01000020">
    <property type="protein sequence ID" value="CZT24193.1"/>
    <property type="molecule type" value="Genomic_DNA"/>
</dbReference>
<feature type="compositionally biased region" description="Polar residues" evidence="1">
    <location>
        <begin position="272"/>
        <end position="281"/>
    </location>
</feature>
<dbReference type="AlphaFoldDB" id="A0A2D3V863"/>
<keyword evidence="3" id="KW-1185">Reference proteome</keyword>
<organism evidence="2 3">
    <name type="scientific">Ramularia collo-cygni</name>
    <dbReference type="NCBI Taxonomy" id="112498"/>
    <lineage>
        <taxon>Eukaryota</taxon>
        <taxon>Fungi</taxon>
        <taxon>Dikarya</taxon>
        <taxon>Ascomycota</taxon>
        <taxon>Pezizomycotina</taxon>
        <taxon>Dothideomycetes</taxon>
        <taxon>Dothideomycetidae</taxon>
        <taxon>Mycosphaerellales</taxon>
        <taxon>Mycosphaerellaceae</taxon>
        <taxon>Ramularia</taxon>
    </lineage>
</organism>